<keyword evidence="2 6" id="KW-0699">rRNA-binding</keyword>
<dbReference type="Gene3D" id="1.10.455.10">
    <property type="entry name" value="Ribosomal protein S7 domain"/>
    <property type="match status" value="1"/>
</dbReference>
<comment type="subunit">
    <text evidence="6">Part of the 30S ribosomal subunit. Contacts proteins S9 and S11.</text>
</comment>
<dbReference type="EMBL" id="AAQJ02000001">
    <property type="protein sequence ID" value="EDP46304.1"/>
    <property type="molecule type" value="Genomic_DNA"/>
</dbReference>
<comment type="caution">
    <text evidence="9">The sequence shown here is derived from an EMBL/GenBank/DDBJ whole genome shotgun (WGS) entry which is preliminary data.</text>
</comment>
<dbReference type="GO" id="GO:0003735">
    <property type="term" value="F:structural constituent of ribosome"/>
    <property type="evidence" value="ECO:0007669"/>
    <property type="project" value="InterPro"/>
</dbReference>
<reference evidence="9" key="1">
    <citation type="submission" date="2006-04" db="EMBL/GenBank/DDBJ databases">
        <authorList>
            <person name="Seshadri R."/>
            <person name="Federici B.A."/>
        </authorList>
    </citation>
    <scope>NUCLEOTIDE SEQUENCE [LARGE SCALE GENOMIC DNA]</scope>
</reference>
<keyword evidence="5 6" id="KW-0687">Ribonucleoprotein</keyword>
<dbReference type="PROSITE" id="PS00052">
    <property type="entry name" value="RIBOSOMAL_S7"/>
    <property type="match status" value="1"/>
</dbReference>
<evidence type="ECO:0000256" key="1">
    <source>
        <dbReference type="ARBA" id="ARBA00007151"/>
    </source>
</evidence>
<dbReference type="PANTHER" id="PTHR11205">
    <property type="entry name" value="RIBOSOMAL PROTEIN S7"/>
    <property type="match status" value="1"/>
</dbReference>
<dbReference type="HAMAP" id="MF_00480_B">
    <property type="entry name" value="Ribosomal_uS7_B"/>
    <property type="match status" value="1"/>
</dbReference>
<dbReference type="Proteomes" id="UP000054075">
    <property type="component" value="Unassembled WGS sequence"/>
</dbReference>
<dbReference type="SUPFAM" id="SSF47973">
    <property type="entry name" value="Ribosomal protein S7"/>
    <property type="match status" value="1"/>
</dbReference>
<dbReference type="InterPro" id="IPR036823">
    <property type="entry name" value="Ribosomal_uS7_dom_sf"/>
</dbReference>
<dbReference type="Pfam" id="PF00177">
    <property type="entry name" value="Ribosomal_S7"/>
    <property type="match status" value="1"/>
</dbReference>
<dbReference type="eggNOG" id="COG0049">
    <property type="taxonomic scope" value="Bacteria"/>
</dbReference>
<dbReference type="InterPro" id="IPR020606">
    <property type="entry name" value="Ribosomal_uS7_CS"/>
</dbReference>
<evidence type="ECO:0000256" key="2">
    <source>
        <dbReference type="ARBA" id="ARBA00022730"/>
    </source>
</evidence>
<dbReference type="RefSeq" id="WP_006035287.1">
    <property type="nucleotide sequence ID" value="NZ_AAQJ02000001.1"/>
</dbReference>
<keyword evidence="6" id="KW-0820">tRNA-binding</keyword>
<dbReference type="GO" id="GO:0006412">
    <property type="term" value="P:translation"/>
    <property type="evidence" value="ECO:0007669"/>
    <property type="project" value="UniProtKB-UniRule"/>
</dbReference>
<dbReference type="GO" id="GO:0000049">
    <property type="term" value="F:tRNA binding"/>
    <property type="evidence" value="ECO:0007669"/>
    <property type="project" value="UniProtKB-UniRule"/>
</dbReference>
<dbReference type="InterPro" id="IPR023798">
    <property type="entry name" value="Ribosomal_uS7_dom"/>
</dbReference>
<protein>
    <recommendedName>
        <fullName evidence="6">Small ribosomal subunit protein uS7</fullName>
    </recommendedName>
</protein>
<dbReference type="GO" id="GO:0015935">
    <property type="term" value="C:small ribosomal subunit"/>
    <property type="evidence" value="ECO:0007669"/>
    <property type="project" value="InterPro"/>
</dbReference>
<evidence type="ECO:0000313" key="9">
    <source>
        <dbReference type="EMBL" id="EDP46304.1"/>
    </source>
</evidence>
<organism evidence="9 10">
    <name type="scientific">Rickettsiella grylli</name>
    <dbReference type="NCBI Taxonomy" id="59196"/>
    <lineage>
        <taxon>Bacteria</taxon>
        <taxon>Pseudomonadati</taxon>
        <taxon>Pseudomonadota</taxon>
        <taxon>Gammaproteobacteria</taxon>
        <taxon>Legionellales</taxon>
        <taxon>Coxiellaceae</taxon>
        <taxon>Rickettsiella</taxon>
    </lineage>
</organism>
<dbReference type="PIRSF" id="PIRSF002122">
    <property type="entry name" value="RPS7p_RPS7a_RPS5e_RPS7o"/>
    <property type="match status" value="1"/>
</dbReference>
<dbReference type="CDD" id="cd14869">
    <property type="entry name" value="uS7_Bacteria"/>
    <property type="match status" value="1"/>
</dbReference>
<dbReference type="AlphaFoldDB" id="A8PNQ8"/>
<dbReference type="OrthoDB" id="9807653at2"/>
<dbReference type="STRING" id="59196.RICGR_1077"/>
<dbReference type="InterPro" id="IPR005717">
    <property type="entry name" value="Ribosomal_uS7_bac/org-type"/>
</dbReference>
<gene>
    <name evidence="6 9" type="primary">rpsG</name>
    <name evidence="9" type="ORF">RICGR_1077</name>
</gene>
<dbReference type="InterPro" id="IPR000235">
    <property type="entry name" value="Ribosomal_uS7"/>
</dbReference>
<comment type="similarity">
    <text evidence="1 6 7">Belongs to the universal ribosomal protein uS7 family.</text>
</comment>
<feature type="domain" description="Small ribosomal subunit protein uS7" evidence="8">
    <location>
        <begin position="2"/>
        <end position="172"/>
    </location>
</feature>
<dbReference type="GO" id="GO:0019843">
    <property type="term" value="F:rRNA binding"/>
    <property type="evidence" value="ECO:0007669"/>
    <property type="project" value="UniProtKB-UniRule"/>
</dbReference>
<accession>A8PNQ8</accession>
<reference evidence="9" key="2">
    <citation type="submission" date="2007-10" db="EMBL/GenBank/DDBJ databases">
        <authorList>
            <person name="Myers G.S."/>
        </authorList>
    </citation>
    <scope>NUCLEOTIDE SEQUENCE [LARGE SCALE GENOMIC DNA]</scope>
</reference>
<comment type="function">
    <text evidence="6">One of the primary rRNA binding proteins, it binds directly to 16S rRNA where it nucleates assembly of the head domain of the 30S subunit. Is located at the subunit interface close to the decoding center, probably blocks exit of the E-site tRNA.</text>
</comment>
<keyword evidence="10" id="KW-1185">Reference proteome</keyword>
<name>A8PNQ8_9COXI</name>
<sequence length="180" mass="20432">MPRRRVAAKRVILPDPKFKSELLSKFINSVMKNGKKAVAEKIVYGALEWLNLRLKEKSKKAEGASGENNQNKQQDLDAATLLDVFDQALDNIRPNVEVRARRVGGSTYQIPVEVRPSRRTALAMRWLKLAANQRSEKTMAQRLSAEILDAYDNKGIAVKKREDTHRMAKANQAFAHFRFG</sequence>
<keyword evidence="4 6" id="KW-0689">Ribosomal protein</keyword>
<evidence type="ECO:0000256" key="6">
    <source>
        <dbReference type="HAMAP-Rule" id="MF_00480"/>
    </source>
</evidence>
<evidence type="ECO:0000256" key="5">
    <source>
        <dbReference type="ARBA" id="ARBA00023274"/>
    </source>
</evidence>
<dbReference type="NCBIfam" id="TIGR01029">
    <property type="entry name" value="rpsG_bact"/>
    <property type="match status" value="1"/>
</dbReference>
<proteinExistence type="inferred from homology"/>
<keyword evidence="3 6" id="KW-0694">RNA-binding</keyword>
<evidence type="ECO:0000259" key="8">
    <source>
        <dbReference type="Pfam" id="PF00177"/>
    </source>
</evidence>
<evidence type="ECO:0000256" key="4">
    <source>
        <dbReference type="ARBA" id="ARBA00022980"/>
    </source>
</evidence>
<evidence type="ECO:0000256" key="3">
    <source>
        <dbReference type="ARBA" id="ARBA00022884"/>
    </source>
</evidence>
<evidence type="ECO:0000256" key="7">
    <source>
        <dbReference type="RuleBase" id="RU003619"/>
    </source>
</evidence>
<evidence type="ECO:0000313" key="10">
    <source>
        <dbReference type="Proteomes" id="UP000054075"/>
    </source>
</evidence>